<evidence type="ECO:0000313" key="2">
    <source>
        <dbReference type="Proteomes" id="UP001482620"/>
    </source>
</evidence>
<protein>
    <recommendedName>
        <fullName evidence="3">Leptin receptor</fullName>
    </recommendedName>
</protein>
<accession>A0ABV0UPW0</accession>
<comment type="caution">
    <text evidence="1">The sequence shown here is derived from an EMBL/GenBank/DDBJ whole genome shotgun (WGS) entry which is preliminary data.</text>
</comment>
<evidence type="ECO:0000313" key="1">
    <source>
        <dbReference type="EMBL" id="MEQ2246193.1"/>
    </source>
</evidence>
<keyword evidence="2" id="KW-1185">Reference proteome</keyword>
<gene>
    <name evidence="1" type="ORF">ILYODFUR_035715</name>
</gene>
<sequence length="93" mass="10411">MQEVCVSSNHEKWTYFLDELSWSQKALPWLQEVNMVHPGSCQASVLNGVVGEEVFLPCVTTEPVVKTTNVFWRDGNNTAVLNIEDSKETSPSP</sequence>
<organism evidence="1 2">
    <name type="scientific">Ilyodon furcidens</name>
    <name type="common">goldbreast splitfin</name>
    <dbReference type="NCBI Taxonomy" id="33524"/>
    <lineage>
        <taxon>Eukaryota</taxon>
        <taxon>Metazoa</taxon>
        <taxon>Chordata</taxon>
        <taxon>Craniata</taxon>
        <taxon>Vertebrata</taxon>
        <taxon>Euteleostomi</taxon>
        <taxon>Actinopterygii</taxon>
        <taxon>Neopterygii</taxon>
        <taxon>Teleostei</taxon>
        <taxon>Neoteleostei</taxon>
        <taxon>Acanthomorphata</taxon>
        <taxon>Ovalentaria</taxon>
        <taxon>Atherinomorphae</taxon>
        <taxon>Cyprinodontiformes</taxon>
        <taxon>Goodeidae</taxon>
        <taxon>Ilyodon</taxon>
    </lineage>
</organism>
<reference evidence="1 2" key="1">
    <citation type="submission" date="2021-06" db="EMBL/GenBank/DDBJ databases">
        <authorList>
            <person name="Palmer J.M."/>
        </authorList>
    </citation>
    <scope>NUCLEOTIDE SEQUENCE [LARGE SCALE GENOMIC DNA]</scope>
    <source>
        <strain evidence="2">if_2019</strain>
        <tissue evidence="1">Muscle</tissue>
    </source>
</reference>
<proteinExistence type="predicted"/>
<dbReference type="Proteomes" id="UP001482620">
    <property type="component" value="Unassembled WGS sequence"/>
</dbReference>
<dbReference type="EMBL" id="JAHRIQ010076445">
    <property type="protein sequence ID" value="MEQ2246193.1"/>
    <property type="molecule type" value="Genomic_DNA"/>
</dbReference>
<evidence type="ECO:0008006" key="3">
    <source>
        <dbReference type="Google" id="ProtNLM"/>
    </source>
</evidence>
<feature type="non-terminal residue" evidence="1">
    <location>
        <position position="93"/>
    </location>
</feature>
<name>A0ABV0UPW0_9TELE</name>